<keyword evidence="3" id="KW-1185">Reference proteome</keyword>
<dbReference type="Proteomes" id="UP000192578">
    <property type="component" value="Unassembled WGS sequence"/>
</dbReference>
<sequence length="154" mass="16454">MGLKFRRYRPTVCVRPSVCYQTKVTLQYKTFRVSLRTSYTDHHLTLSHRKSPNWRTCRLGNLYYHEMNTRTSTAICLVFLMAVAQVHSGLIGILAYGACQTGCNAGWVACCSAAGVTAGTVTAGLGVPAAVMACSALQGTCMAACAALALAPTP</sequence>
<dbReference type="EMBL" id="MTYJ01000107">
    <property type="protein sequence ID" value="OQV14256.1"/>
    <property type="molecule type" value="Genomic_DNA"/>
</dbReference>
<reference evidence="3" key="1">
    <citation type="submission" date="2017-01" db="EMBL/GenBank/DDBJ databases">
        <title>Comparative genomics of anhydrobiosis in the tardigrade Hypsibius dujardini.</title>
        <authorList>
            <person name="Yoshida Y."/>
            <person name="Koutsovoulos G."/>
            <person name="Laetsch D."/>
            <person name="Stevens L."/>
            <person name="Kumar S."/>
            <person name="Horikawa D."/>
            <person name="Ishino K."/>
            <person name="Komine S."/>
            <person name="Tomita M."/>
            <person name="Blaxter M."/>
            <person name="Arakawa K."/>
        </authorList>
    </citation>
    <scope>NUCLEOTIDE SEQUENCE [LARGE SCALE GENOMIC DNA]</scope>
    <source>
        <strain evidence="3">Z151</strain>
    </source>
</reference>
<dbReference type="AlphaFoldDB" id="A0A1W0WGC4"/>
<evidence type="ECO:0000313" key="2">
    <source>
        <dbReference type="EMBL" id="OQV14256.1"/>
    </source>
</evidence>
<keyword evidence="1" id="KW-1133">Transmembrane helix</keyword>
<dbReference type="OrthoDB" id="6374006at2759"/>
<dbReference type="PANTHER" id="PTHR37475:SF1">
    <property type="entry name" value="ZYGOTE-SPECIFIC PROTEIN"/>
    <property type="match status" value="1"/>
</dbReference>
<organism evidence="2 3">
    <name type="scientific">Hypsibius exemplaris</name>
    <name type="common">Freshwater tardigrade</name>
    <dbReference type="NCBI Taxonomy" id="2072580"/>
    <lineage>
        <taxon>Eukaryota</taxon>
        <taxon>Metazoa</taxon>
        <taxon>Ecdysozoa</taxon>
        <taxon>Tardigrada</taxon>
        <taxon>Eutardigrada</taxon>
        <taxon>Parachela</taxon>
        <taxon>Hypsibioidea</taxon>
        <taxon>Hypsibiidae</taxon>
        <taxon>Hypsibius</taxon>
    </lineage>
</organism>
<protein>
    <submittedName>
        <fullName evidence="2">Uncharacterized protein</fullName>
    </submittedName>
</protein>
<comment type="caution">
    <text evidence="2">The sequence shown here is derived from an EMBL/GenBank/DDBJ whole genome shotgun (WGS) entry which is preliminary data.</text>
</comment>
<proteinExistence type="predicted"/>
<evidence type="ECO:0000256" key="1">
    <source>
        <dbReference type="SAM" id="Phobius"/>
    </source>
</evidence>
<name>A0A1W0WGC4_HYPEX</name>
<dbReference type="PANTHER" id="PTHR37475">
    <property type="entry name" value="ZYGOTE-SPECIFIC CLASS V COPY B GENE PROTEIN"/>
    <property type="match status" value="1"/>
</dbReference>
<gene>
    <name evidence="2" type="ORF">BV898_11493</name>
</gene>
<feature type="transmembrane region" description="Helical" evidence="1">
    <location>
        <begin position="74"/>
        <end position="96"/>
    </location>
</feature>
<keyword evidence="1" id="KW-0472">Membrane</keyword>
<evidence type="ECO:0000313" key="3">
    <source>
        <dbReference type="Proteomes" id="UP000192578"/>
    </source>
</evidence>
<keyword evidence="1" id="KW-0812">Transmembrane</keyword>
<accession>A0A1W0WGC4</accession>